<dbReference type="AlphaFoldDB" id="Q0TYB7"/>
<evidence type="ECO:0000313" key="1">
    <source>
        <dbReference type="EMBL" id="EAT77128.1"/>
    </source>
</evidence>
<reference evidence="2" key="1">
    <citation type="journal article" date="2007" name="Plant Cell">
        <title>Dothideomycete-plant interactions illuminated by genome sequencing and EST analysis of the wheat pathogen Stagonospora nodorum.</title>
        <authorList>
            <person name="Hane J.K."/>
            <person name="Lowe R.G."/>
            <person name="Solomon P.S."/>
            <person name="Tan K.C."/>
            <person name="Schoch C.L."/>
            <person name="Spatafora J.W."/>
            <person name="Crous P.W."/>
            <person name="Kodira C."/>
            <person name="Birren B.W."/>
            <person name="Galagan J.E."/>
            <person name="Torriani S.F."/>
            <person name="McDonald B.A."/>
            <person name="Oliver R.P."/>
        </authorList>
    </citation>
    <scope>NUCLEOTIDE SEQUENCE [LARGE SCALE GENOMIC DNA]</scope>
    <source>
        <strain evidence="2">SN15 / ATCC MYA-4574 / FGSC 10173</strain>
    </source>
</reference>
<proteinExistence type="predicted"/>
<dbReference type="HOGENOM" id="CLU_2688627_0_0_1"/>
<organism evidence="1 2">
    <name type="scientific">Phaeosphaeria nodorum (strain SN15 / ATCC MYA-4574 / FGSC 10173)</name>
    <name type="common">Glume blotch fungus</name>
    <name type="synonym">Parastagonospora nodorum</name>
    <dbReference type="NCBI Taxonomy" id="321614"/>
    <lineage>
        <taxon>Eukaryota</taxon>
        <taxon>Fungi</taxon>
        <taxon>Dikarya</taxon>
        <taxon>Ascomycota</taxon>
        <taxon>Pezizomycotina</taxon>
        <taxon>Dothideomycetes</taxon>
        <taxon>Pleosporomycetidae</taxon>
        <taxon>Pleosporales</taxon>
        <taxon>Pleosporineae</taxon>
        <taxon>Phaeosphaeriaceae</taxon>
        <taxon>Parastagonospora</taxon>
    </lineage>
</organism>
<dbReference type="KEGG" id="pno:SNOG_15463"/>
<dbReference type="Proteomes" id="UP000001055">
    <property type="component" value="Unassembled WGS sequence"/>
</dbReference>
<dbReference type="InParanoid" id="Q0TYB7"/>
<evidence type="ECO:0000313" key="2">
    <source>
        <dbReference type="Proteomes" id="UP000001055"/>
    </source>
</evidence>
<protein>
    <submittedName>
        <fullName evidence="1">Uncharacterized protein</fullName>
    </submittedName>
</protein>
<dbReference type="RefSeq" id="XP_001805610.1">
    <property type="nucleotide sequence ID" value="XM_001805558.1"/>
</dbReference>
<dbReference type="EMBL" id="CH445362">
    <property type="protein sequence ID" value="EAT77128.1"/>
    <property type="molecule type" value="Genomic_DNA"/>
</dbReference>
<sequence>MGRILLSRSNGTGYLHTLCSNFRYYHSPSIILNISSNISKDSSATEYECSGITIVGELVSQPPTAFPEPVPLPE</sequence>
<gene>
    <name evidence="1" type="ORF">SNOG_15463</name>
</gene>
<accession>Q0TYB7</accession>
<name>Q0TYB7_PHANO</name>
<dbReference type="GeneID" id="5982539"/>